<keyword evidence="1" id="KW-0812">Transmembrane</keyword>
<dbReference type="GO" id="GO:0043164">
    <property type="term" value="P:Gram-negative-bacterium-type cell wall biogenesis"/>
    <property type="evidence" value="ECO:0007669"/>
    <property type="project" value="TreeGrafter"/>
</dbReference>
<dbReference type="PANTHER" id="PTHR30336:SF4">
    <property type="entry name" value="ENVELOPE BIOGENESIS FACTOR ELYC"/>
    <property type="match status" value="1"/>
</dbReference>
<dbReference type="PANTHER" id="PTHR30336">
    <property type="entry name" value="INNER MEMBRANE PROTEIN, PROBABLE PERMEASE"/>
    <property type="match status" value="1"/>
</dbReference>
<dbReference type="AlphaFoldDB" id="A0AAU7LNN8"/>
<dbReference type="GO" id="GO:0005886">
    <property type="term" value="C:plasma membrane"/>
    <property type="evidence" value="ECO:0007669"/>
    <property type="project" value="TreeGrafter"/>
</dbReference>
<dbReference type="Gene3D" id="3.40.50.620">
    <property type="entry name" value="HUPs"/>
    <property type="match status" value="1"/>
</dbReference>
<dbReference type="EMBL" id="CP157675">
    <property type="protein sequence ID" value="XBP69235.1"/>
    <property type="molecule type" value="Genomic_DNA"/>
</dbReference>
<dbReference type="InterPro" id="IPR003848">
    <property type="entry name" value="DUF218"/>
</dbReference>
<dbReference type="InterPro" id="IPR014729">
    <property type="entry name" value="Rossmann-like_a/b/a_fold"/>
</dbReference>
<sequence length="259" mass="27414">MELGFLKPLLTSLAMPPAVPLLLALLGVLLAWRKRRGGLLLATLSLVVLWLLGCHGTAVWLARHALPQVAPASSAQLKAGQVQAIVILGGGSLPGAPEYGGAPQPTSDTASRLRYGVWLARQTGLPVAFTGGTGWAADGMQPVSEAEVAAQVALQDYGFTLRWSESASRDTSGNARLLAPLLRRDGVQRIALVTHSWHMPRALAAFERAGLSVTPAPMGFTEPIENHLLQWLPSAQGLLASRLVLRECLGLAVGRLLPL</sequence>
<name>A0AAU7LNN8_9BURK</name>
<feature type="transmembrane region" description="Helical" evidence="1">
    <location>
        <begin position="39"/>
        <end position="62"/>
    </location>
</feature>
<dbReference type="RefSeq" id="WP_349277696.1">
    <property type="nucleotide sequence ID" value="NZ_CBCSCU010000003.1"/>
</dbReference>
<keyword evidence="1" id="KW-0472">Membrane</keyword>
<protein>
    <submittedName>
        <fullName evidence="3">YdcF family protein</fullName>
    </submittedName>
</protein>
<evidence type="ECO:0000259" key="2">
    <source>
        <dbReference type="Pfam" id="PF02698"/>
    </source>
</evidence>
<keyword evidence="1" id="KW-1133">Transmembrane helix</keyword>
<accession>A0AAU7LNN8</accession>
<feature type="domain" description="DUF218" evidence="2">
    <location>
        <begin position="83"/>
        <end position="250"/>
    </location>
</feature>
<gene>
    <name evidence="3" type="ORF">ABLV49_15185</name>
</gene>
<reference evidence="3" key="1">
    <citation type="submission" date="2024-05" db="EMBL/GenBank/DDBJ databases">
        <authorList>
            <person name="Bunk B."/>
            <person name="Swiderski J."/>
            <person name="Sproer C."/>
            <person name="Thiel V."/>
        </authorList>
    </citation>
    <scope>NUCLEOTIDE SEQUENCE</scope>
    <source>
        <strain evidence="3">DSM 17735</strain>
    </source>
</reference>
<evidence type="ECO:0000313" key="3">
    <source>
        <dbReference type="EMBL" id="XBP69235.1"/>
    </source>
</evidence>
<proteinExistence type="predicted"/>
<dbReference type="CDD" id="cd06259">
    <property type="entry name" value="YdcF-like"/>
    <property type="match status" value="1"/>
</dbReference>
<dbReference type="Pfam" id="PF02698">
    <property type="entry name" value="DUF218"/>
    <property type="match status" value="1"/>
</dbReference>
<organism evidence="3">
    <name type="scientific">Polaromonas hydrogenivorans</name>
    <dbReference type="NCBI Taxonomy" id="335476"/>
    <lineage>
        <taxon>Bacteria</taxon>
        <taxon>Pseudomonadati</taxon>
        <taxon>Pseudomonadota</taxon>
        <taxon>Betaproteobacteria</taxon>
        <taxon>Burkholderiales</taxon>
        <taxon>Comamonadaceae</taxon>
        <taxon>Polaromonas</taxon>
    </lineage>
</organism>
<dbReference type="InterPro" id="IPR051599">
    <property type="entry name" value="Cell_Envelope_Assoc"/>
</dbReference>
<feature type="transmembrane region" description="Helical" evidence="1">
    <location>
        <begin position="12"/>
        <end position="32"/>
    </location>
</feature>
<dbReference type="GO" id="GO:0000270">
    <property type="term" value="P:peptidoglycan metabolic process"/>
    <property type="evidence" value="ECO:0007669"/>
    <property type="project" value="TreeGrafter"/>
</dbReference>
<evidence type="ECO:0000256" key="1">
    <source>
        <dbReference type="SAM" id="Phobius"/>
    </source>
</evidence>